<keyword evidence="1" id="KW-0732">Signal</keyword>
<dbReference type="RefSeq" id="WP_113962929.1">
    <property type="nucleotide sequence ID" value="NZ_UEGW01000001.1"/>
</dbReference>
<dbReference type="Proteomes" id="UP000252015">
    <property type="component" value="Unassembled WGS sequence"/>
</dbReference>
<evidence type="ECO:0008006" key="4">
    <source>
        <dbReference type="Google" id="ProtNLM"/>
    </source>
</evidence>
<feature type="chain" id="PRO_5039123760" description="Kazal-like domain-containing protein" evidence="1">
    <location>
        <begin position="26"/>
        <end position="82"/>
    </location>
</feature>
<proteinExistence type="predicted"/>
<name>A0A375YTI9_MYCSH</name>
<evidence type="ECO:0000313" key="2">
    <source>
        <dbReference type="EMBL" id="SRX92157.1"/>
    </source>
</evidence>
<reference evidence="2 3" key="1">
    <citation type="submission" date="2018-05" db="EMBL/GenBank/DDBJ databases">
        <authorList>
            <consortium name="IHU Genomes"/>
        </authorList>
    </citation>
    <scope>NUCLEOTIDE SEQUENCE [LARGE SCALE GENOMIC DNA]</scope>
    <source>
        <strain evidence="2 3">P7336</strain>
    </source>
</reference>
<dbReference type="AlphaFoldDB" id="A0A375YTI9"/>
<accession>A0A375YTI9</accession>
<evidence type="ECO:0000256" key="1">
    <source>
        <dbReference type="SAM" id="SignalP"/>
    </source>
</evidence>
<protein>
    <recommendedName>
        <fullName evidence="4">Kazal-like domain-containing protein</fullName>
    </recommendedName>
</protein>
<gene>
    <name evidence="2" type="ORF">MSP7336_00381</name>
</gene>
<dbReference type="EMBL" id="UEGW01000001">
    <property type="protein sequence ID" value="SRX92157.1"/>
    <property type="molecule type" value="Genomic_DNA"/>
</dbReference>
<keyword evidence="3" id="KW-1185">Reference proteome</keyword>
<sequence length="82" mass="8368">MTRISIALSALLLPLTVLTAAPAAADPSDCFNPQMCADPGQVIYCPDTGGYVTAFSGSCPSLSVGPYLPGGLSPDTFRDSES</sequence>
<feature type="signal peptide" evidence="1">
    <location>
        <begin position="1"/>
        <end position="25"/>
    </location>
</feature>
<evidence type="ECO:0000313" key="3">
    <source>
        <dbReference type="Proteomes" id="UP000252015"/>
    </source>
</evidence>
<organism evidence="2 3">
    <name type="scientific">Mycobacterium shimoidei</name>
    <dbReference type="NCBI Taxonomy" id="29313"/>
    <lineage>
        <taxon>Bacteria</taxon>
        <taxon>Bacillati</taxon>
        <taxon>Actinomycetota</taxon>
        <taxon>Actinomycetes</taxon>
        <taxon>Mycobacteriales</taxon>
        <taxon>Mycobacteriaceae</taxon>
        <taxon>Mycobacterium</taxon>
    </lineage>
</organism>